<dbReference type="STRING" id="237018.SAMN04489723_11047"/>
<proteinExistence type="predicted"/>
<protein>
    <submittedName>
        <fullName evidence="1">Uncharacterized protein</fullName>
    </submittedName>
</protein>
<evidence type="ECO:0000313" key="2">
    <source>
        <dbReference type="Proteomes" id="UP000198790"/>
    </source>
</evidence>
<name>A0A1I1B159_9BACT</name>
<evidence type="ECO:0000313" key="1">
    <source>
        <dbReference type="EMBL" id="SFB43376.1"/>
    </source>
</evidence>
<dbReference type="AlphaFoldDB" id="A0A1I1B159"/>
<reference evidence="1 2" key="1">
    <citation type="submission" date="2016-10" db="EMBL/GenBank/DDBJ databases">
        <authorList>
            <person name="de Groot N.N."/>
        </authorList>
    </citation>
    <scope>NUCLEOTIDE SEQUENCE [LARGE SCALE GENOMIC DNA]</scope>
    <source>
        <strain evidence="1 2">DSM 23399</strain>
    </source>
</reference>
<organism evidence="1 2">
    <name type="scientific">Algoriphagus aquimarinus</name>
    <dbReference type="NCBI Taxonomy" id="237018"/>
    <lineage>
        <taxon>Bacteria</taxon>
        <taxon>Pseudomonadati</taxon>
        <taxon>Bacteroidota</taxon>
        <taxon>Cytophagia</taxon>
        <taxon>Cytophagales</taxon>
        <taxon>Cyclobacteriaceae</taxon>
        <taxon>Algoriphagus</taxon>
    </lineage>
</organism>
<keyword evidence="2" id="KW-1185">Reference proteome</keyword>
<gene>
    <name evidence="1" type="ORF">SAMN04489723_11047</name>
</gene>
<dbReference type="EMBL" id="FOKK01000010">
    <property type="protein sequence ID" value="SFB43376.1"/>
    <property type="molecule type" value="Genomic_DNA"/>
</dbReference>
<sequence>MLLYKKQNPKNNLRVFEYLPVKGLQHLRGFENLKGGYSHSIVAGGLEEIS</sequence>
<dbReference type="Proteomes" id="UP000198790">
    <property type="component" value="Unassembled WGS sequence"/>
</dbReference>
<accession>A0A1I1B159</accession>